<dbReference type="EMBL" id="JBIMZQ010000020">
    <property type="protein sequence ID" value="KAL3665532.1"/>
    <property type="molecule type" value="Genomic_DNA"/>
</dbReference>
<feature type="compositionally biased region" description="Polar residues" evidence="1">
    <location>
        <begin position="80"/>
        <end position="89"/>
    </location>
</feature>
<name>A0ABD3FGJ5_9STRA</name>
<reference evidence="2 3" key="1">
    <citation type="submission" date="2024-09" db="EMBL/GenBank/DDBJ databases">
        <title>Genome sequencing and assembly of Phytophthora oleae, isolate VK10A, causative agent of rot of olive drupes.</title>
        <authorList>
            <person name="Conti Taguali S."/>
            <person name="Riolo M."/>
            <person name="La Spada F."/>
            <person name="Cacciola S.O."/>
            <person name="Dionisio G."/>
        </authorList>
    </citation>
    <scope>NUCLEOTIDE SEQUENCE [LARGE SCALE GENOMIC DNA]</scope>
    <source>
        <strain evidence="2 3">VK10A</strain>
    </source>
</reference>
<evidence type="ECO:0008006" key="4">
    <source>
        <dbReference type="Google" id="ProtNLM"/>
    </source>
</evidence>
<evidence type="ECO:0000313" key="2">
    <source>
        <dbReference type="EMBL" id="KAL3665532.1"/>
    </source>
</evidence>
<accession>A0ABD3FGJ5</accession>
<evidence type="ECO:0000256" key="1">
    <source>
        <dbReference type="SAM" id="MobiDB-lite"/>
    </source>
</evidence>
<feature type="region of interest" description="Disordered" evidence="1">
    <location>
        <begin position="32"/>
        <end position="94"/>
    </location>
</feature>
<comment type="caution">
    <text evidence="2">The sequence shown here is derived from an EMBL/GenBank/DDBJ whole genome shotgun (WGS) entry which is preliminary data.</text>
</comment>
<proteinExistence type="predicted"/>
<keyword evidence="3" id="KW-1185">Reference proteome</keyword>
<gene>
    <name evidence="2" type="ORF">V7S43_009567</name>
</gene>
<feature type="compositionally biased region" description="Acidic residues" evidence="1">
    <location>
        <begin position="44"/>
        <end position="77"/>
    </location>
</feature>
<dbReference type="AlphaFoldDB" id="A0ABD3FGJ5"/>
<dbReference type="Proteomes" id="UP001632037">
    <property type="component" value="Unassembled WGS sequence"/>
</dbReference>
<protein>
    <recommendedName>
        <fullName evidence="4">PiggyBac transposable element-derived protein domain-containing protein</fullName>
    </recommendedName>
</protein>
<sequence length="125" mass="14294">MPKQKHIRPLTWSQLWTKLKKLGLRVEEVDISVGDDRLSSGDEDHIDDDDNSDDETASDRSDEEEDTTDEVDADDLTEGTPFNQMTPEQFSEHAKSGWTTYFEDSCTFACIVQDSYPLDPDIILY</sequence>
<organism evidence="2 3">
    <name type="scientific">Phytophthora oleae</name>
    <dbReference type="NCBI Taxonomy" id="2107226"/>
    <lineage>
        <taxon>Eukaryota</taxon>
        <taxon>Sar</taxon>
        <taxon>Stramenopiles</taxon>
        <taxon>Oomycota</taxon>
        <taxon>Peronosporomycetes</taxon>
        <taxon>Peronosporales</taxon>
        <taxon>Peronosporaceae</taxon>
        <taxon>Phytophthora</taxon>
    </lineage>
</organism>
<evidence type="ECO:0000313" key="3">
    <source>
        <dbReference type="Proteomes" id="UP001632037"/>
    </source>
</evidence>
<feature type="compositionally biased region" description="Basic and acidic residues" evidence="1">
    <location>
        <begin position="32"/>
        <end position="43"/>
    </location>
</feature>